<dbReference type="STRING" id="437022.CC99x_00714"/>
<evidence type="ECO:0000313" key="1">
    <source>
        <dbReference type="EMBL" id="KRG19700.1"/>
    </source>
</evidence>
<organism evidence="1">
    <name type="scientific">Candidatus Berkiella cookevillensis</name>
    <dbReference type="NCBI Taxonomy" id="437022"/>
    <lineage>
        <taxon>Bacteria</taxon>
        <taxon>Pseudomonadati</taxon>
        <taxon>Pseudomonadota</taxon>
        <taxon>Gammaproteobacteria</taxon>
        <taxon>Candidatus Berkiellales</taxon>
        <taxon>Candidatus Berkiellaceae</taxon>
        <taxon>Candidatus Berkiella</taxon>
    </lineage>
</organism>
<dbReference type="Gene3D" id="3.40.50.150">
    <property type="entry name" value="Vaccinia Virus protein VP39"/>
    <property type="match status" value="1"/>
</dbReference>
<evidence type="ECO:0000313" key="3">
    <source>
        <dbReference type="Proteomes" id="UP000051494"/>
    </source>
</evidence>
<keyword evidence="3" id="KW-1185">Reference proteome</keyword>
<dbReference type="SUPFAM" id="SSF53335">
    <property type="entry name" value="S-adenosyl-L-methionine-dependent methyltransferases"/>
    <property type="match status" value="1"/>
</dbReference>
<keyword evidence="1" id="KW-0808">Transferase</keyword>
<dbReference type="EMBL" id="LKHV01000002">
    <property type="protein sequence ID" value="KRG19700.1"/>
    <property type="molecule type" value="Genomic_DNA"/>
</dbReference>
<dbReference type="InterPro" id="IPR029063">
    <property type="entry name" value="SAM-dependent_MTases_sf"/>
</dbReference>
<dbReference type="GO" id="GO:0008168">
    <property type="term" value="F:methyltransferase activity"/>
    <property type="evidence" value="ECO:0007669"/>
    <property type="project" value="UniProtKB-KW"/>
</dbReference>
<dbReference type="GO" id="GO:0032259">
    <property type="term" value="P:methylation"/>
    <property type="evidence" value="ECO:0007669"/>
    <property type="project" value="UniProtKB-KW"/>
</dbReference>
<proteinExistence type="predicted"/>
<dbReference type="Pfam" id="PF13489">
    <property type="entry name" value="Methyltransf_23"/>
    <property type="match status" value="1"/>
</dbReference>
<dbReference type="Proteomes" id="UP000051494">
    <property type="component" value="Unassembled WGS sequence"/>
</dbReference>
<evidence type="ECO:0000313" key="2">
    <source>
        <dbReference type="EMBL" id="MCS5707697.1"/>
    </source>
</evidence>
<dbReference type="RefSeq" id="WP_057623715.1">
    <property type="nucleotide sequence ID" value="NZ_LKHV02000001.1"/>
</dbReference>
<dbReference type="OrthoDB" id="9804312at2"/>
<keyword evidence="1" id="KW-0489">Methyltransferase</keyword>
<protein>
    <submittedName>
        <fullName evidence="1">Bifunctional 3-demethylubiquinone-9 3-methyltransferase/ 2-octaprenyl-6-hydroxy phenol methylase</fullName>
    </submittedName>
    <submittedName>
        <fullName evidence="2">Class I SAM-dependent methyltransferase</fullName>
    </submittedName>
</protein>
<reference evidence="1" key="1">
    <citation type="submission" date="2015-09" db="EMBL/GenBank/DDBJ databases">
        <title>Draft Genome Sequences of Two Novel Amoeba-resistant Intranuclear Bacteria, Candidatus Berkiella cookevillensis and Candidatus Berkiella aquae.</title>
        <authorList>
            <person name="Mehari Y.T."/>
            <person name="Arivett B.A."/>
            <person name="Farone A.L."/>
            <person name="Gunderson J.H."/>
            <person name="Farone M.B."/>
        </authorList>
    </citation>
    <scope>NUCLEOTIDE SEQUENCE [LARGE SCALE GENOMIC DNA]</scope>
    <source>
        <strain evidence="1">CC99</strain>
    </source>
</reference>
<reference evidence="2" key="2">
    <citation type="journal article" date="2016" name="Genome Announc.">
        <title>Draft Genome Sequences of Two Novel Amoeba-Resistant Intranuclear Bacteria, 'Candidatus Berkiella cookevillensis' and 'Candidatus Berkiella aquae'.</title>
        <authorList>
            <person name="Mehari Y.T."/>
            <person name="Arivett B.A."/>
            <person name="Farone A.L."/>
            <person name="Gunderson J.H."/>
            <person name="Farone M.B."/>
        </authorList>
    </citation>
    <scope>NUCLEOTIDE SEQUENCE</scope>
    <source>
        <strain evidence="2">CC99</strain>
    </source>
</reference>
<dbReference type="CDD" id="cd02440">
    <property type="entry name" value="AdoMet_MTases"/>
    <property type="match status" value="1"/>
</dbReference>
<reference evidence="2" key="3">
    <citation type="submission" date="2021-06" db="EMBL/GenBank/DDBJ databases">
        <title>Genomic Description and Analysis of Intracellular Bacteria, Candidatus Berkiella cookevillensis and Candidatus Berkiella aquae.</title>
        <authorList>
            <person name="Kidane D.T."/>
            <person name="Mehari Y.T."/>
            <person name="Rice F.C."/>
            <person name="Arivett B.A."/>
            <person name="Farone A.L."/>
            <person name="Berk S.G."/>
            <person name="Farone M.B."/>
        </authorList>
    </citation>
    <scope>NUCLEOTIDE SEQUENCE</scope>
    <source>
        <strain evidence="2">CC99</strain>
    </source>
</reference>
<sequence length="227" mass="26571">MKKYLQSLLSFDYEKDLILKFIDKYTSKQHKILDVGCGYGRFLKPLMQKGYQITGVEKNSTIVKANTKDGLKCYDFEVFDKQDEKYNLIILSHIIEHFSPLDLVSFLDYYLNRLTENGYLLIATPLLSNYFHDDFDHVKPYLPTGILMVYGENNAQVQYYSKHKLKLVDLKFRVSPMALRNFSSMYIKTKYTHMIQAINLAFVGVYLLTCKFVGKRDGWIGVFQKTK</sequence>
<name>A0A0Q9YRY1_9GAMM</name>
<gene>
    <name evidence="2" type="ORF">CC99x_002130</name>
    <name evidence="1" type="ORF">CC99x_00714</name>
</gene>
<comment type="caution">
    <text evidence="1">The sequence shown here is derived from an EMBL/GenBank/DDBJ whole genome shotgun (WGS) entry which is preliminary data.</text>
</comment>
<dbReference type="PANTHER" id="PTHR43861">
    <property type="entry name" value="TRANS-ACONITATE 2-METHYLTRANSFERASE-RELATED"/>
    <property type="match status" value="1"/>
</dbReference>
<keyword evidence="1" id="KW-0830">Ubiquinone</keyword>
<dbReference type="EMBL" id="LKHV02000001">
    <property type="protein sequence ID" value="MCS5707697.1"/>
    <property type="molecule type" value="Genomic_DNA"/>
</dbReference>
<accession>A0A0Q9YRY1</accession>
<dbReference type="AlphaFoldDB" id="A0A0Q9YRY1"/>